<dbReference type="RefSeq" id="WP_189580844.1">
    <property type="nucleotide sequence ID" value="NZ_BMYV01000001.1"/>
</dbReference>
<evidence type="ECO:0000313" key="2">
    <source>
        <dbReference type="Proteomes" id="UP000600865"/>
    </source>
</evidence>
<dbReference type="EMBL" id="BMYV01000001">
    <property type="protein sequence ID" value="GGX58517.1"/>
    <property type="molecule type" value="Genomic_DNA"/>
</dbReference>
<dbReference type="AlphaFoldDB" id="A0A918KDI2"/>
<reference evidence="1 2" key="1">
    <citation type="journal article" date="2014" name="Int. J. Syst. Evol. Microbiol.">
        <title>Complete genome sequence of Corynebacterium casei LMG S-19264T (=DSM 44701T), isolated from a smear-ripened cheese.</title>
        <authorList>
            <consortium name="US DOE Joint Genome Institute (JGI-PGF)"/>
            <person name="Walter F."/>
            <person name="Albersmeier A."/>
            <person name="Kalinowski J."/>
            <person name="Ruckert C."/>
        </authorList>
    </citation>
    <scope>NUCLEOTIDE SEQUENCE [LARGE SCALE GENOMIC DNA]</scope>
    <source>
        <strain evidence="1 2">KCTC 23968</strain>
    </source>
</reference>
<protein>
    <submittedName>
        <fullName evidence="1">Uncharacterized protein</fullName>
    </submittedName>
</protein>
<sequence>MPTTDTRQLIAEIQAADKMTGAQLLDLRRAFGADLEISSTEADSLFALNEVSEKPSGWADYFVLVLTTYLVHQGRPEGYINDAMAVWLIARIDHDGVVETEIELRLLMNVLKVAEVPGDRLEAYALKQVQLAVMEGRGRVGQDMLTPGTLGAAEVELLRRIFYSVGGDGGMWITRMEAKVIFDLNEATKGRNNDPAWQRFFVGAIANHLMMIAAPAKLDLTEVKRREAWLASDEGMIKRGMLRLSGRDVLNAFKEVFGLTAGDPTGGFTNLDVENMSQAETITEEEARWLVQALKADGEIDENERALLDFIREECPAIDASLRPLLDAA</sequence>
<proteinExistence type="predicted"/>
<name>A0A918KDI2_9PROT</name>
<organism evidence="1 2">
    <name type="scientific">Litorimonas cladophorae</name>
    <dbReference type="NCBI Taxonomy" id="1220491"/>
    <lineage>
        <taxon>Bacteria</taxon>
        <taxon>Pseudomonadati</taxon>
        <taxon>Pseudomonadota</taxon>
        <taxon>Alphaproteobacteria</taxon>
        <taxon>Maricaulales</taxon>
        <taxon>Robiginitomaculaceae</taxon>
    </lineage>
</organism>
<evidence type="ECO:0000313" key="1">
    <source>
        <dbReference type="EMBL" id="GGX58517.1"/>
    </source>
</evidence>
<comment type="caution">
    <text evidence="1">The sequence shown here is derived from an EMBL/GenBank/DDBJ whole genome shotgun (WGS) entry which is preliminary data.</text>
</comment>
<dbReference type="Proteomes" id="UP000600865">
    <property type="component" value="Unassembled WGS sequence"/>
</dbReference>
<keyword evidence="2" id="KW-1185">Reference proteome</keyword>
<accession>A0A918KDI2</accession>
<gene>
    <name evidence="1" type="ORF">GCM10011309_04830</name>
</gene>